<dbReference type="PANTHER" id="PTHR43022:SF1">
    <property type="entry name" value="PROTEIN SMF"/>
    <property type="match status" value="1"/>
</dbReference>
<feature type="region of interest" description="Disordered" evidence="2">
    <location>
        <begin position="345"/>
        <end position="365"/>
    </location>
</feature>
<dbReference type="InterPro" id="IPR041614">
    <property type="entry name" value="DprA_WH"/>
</dbReference>
<evidence type="ECO:0000259" key="3">
    <source>
        <dbReference type="Pfam" id="PF02481"/>
    </source>
</evidence>
<dbReference type="NCBIfam" id="TIGR00732">
    <property type="entry name" value="dprA"/>
    <property type="match status" value="1"/>
</dbReference>
<evidence type="ECO:0000313" key="5">
    <source>
        <dbReference type="EMBL" id="ABR68961.1"/>
    </source>
</evidence>
<name>A6VR82_MARMS</name>
<feature type="compositionally biased region" description="Polar residues" evidence="2">
    <location>
        <begin position="356"/>
        <end position="365"/>
    </location>
</feature>
<dbReference type="GO" id="GO:0009294">
    <property type="term" value="P:DNA-mediated transformation"/>
    <property type="evidence" value="ECO:0007669"/>
    <property type="project" value="InterPro"/>
</dbReference>
<dbReference type="Pfam" id="PF17782">
    <property type="entry name" value="WHD_DprA"/>
    <property type="match status" value="1"/>
</dbReference>
<feature type="domain" description="Smf/DprA SLOG" evidence="3">
    <location>
        <begin position="116"/>
        <end position="325"/>
    </location>
</feature>
<gene>
    <name evidence="5" type="ordered locus">Mmwyl1_0018</name>
</gene>
<dbReference type="Gene3D" id="3.40.50.450">
    <property type="match status" value="1"/>
</dbReference>
<dbReference type="eggNOG" id="COG0758">
    <property type="taxonomic scope" value="Bacteria"/>
</dbReference>
<reference evidence="5" key="1">
    <citation type="submission" date="2007-06" db="EMBL/GenBank/DDBJ databases">
        <title>Complete sequence of Marinomonas sp. MWYL1.</title>
        <authorList>
            <consortium name="US DOE Joint Genome Institute"/>
            <person name="Copeland A."/>
            <person name="Lucas S."/>
            <person name="Lapidus A."/>
            <person name="Barry K."/>
            <person name="Glavina del Rio T."/>
            <person name="Dalin E."/>
            <person name="Tice H."/>
            <person name="Pitluck S."/>
            <person name="Kiss H."/>
            <person name="Brettin T."/>
            <person name="Bruce D."/>
            <person name="Detter J.C."/>
            <person name="Han C."/>
            <person name="Schmutz J."/>
            <person name="Larimer F."/>
            <person name="Land M."/>
            <person name="Hauser L."/>
            <person name="Kyrpides N."/>
            <person name="Kim E."/>
            <person name="Johnston A.W.B."/>
            <person name="Todd J.D."/>
            <person name="Rogers R."/>
            <person name="Wexler M."/>
            <person name="Bond P.L."/>
            <person name="Li Y."/>
            <person name="Richardson P."/>
        </authorList>
    </citation>
    <scope>NUCLEOTIDE SEQUENCE [LARGE SCALE GENOMIC DNA]</scope>
    <source>
        <strain evidence="5">MWYL1</strain>
    </source>
</reference>
<feature type="domain" description="DprA winged helix" evidence="4">
    <location>
        <begin position="381"/>
        <end position="437"/>
    </location>
</feature>
<evidence type="ECO:0000256" key="2">
    <source>
        <dbReference type="SAM" id="MobiDB-lite"/>
    </source>
</evidence>
<dbReference type="Gene3D" id="1.10.10.10">
    <property type="entry name" value="Winged helix-like DNA-binding domain superfamily/Winged helix DNA-binding domain"/>
    <property type="match status" value="1"/>
</dbReference>
<evidence type="ECO:0000256" key="1">
    <source>
        <dbReference type="ARBA" id="ARBA00006525"/>
    </source>
</evidence>
<sequence>MSASNVSGLSKTDWLCLSFLSGIGPSRLSRLYTYLSQFDYHASMDNAENLPLFSNEELSDTSPSETITYDLLIALKWPEITARQAMDYFSNGILTKEQEAKRDESLAWLEEADHHLVLQEDEHYPTALKEISVAPAFLYVEGNRDTLALPKVGIVGARKCTRYGRDATFQFAEQLSARGVCVVSGGAMGVDTAAHQGALYNKTTPTIAVMGTGLFHRYPHHNRQMFEEILEQGGALISEYPLSTSPRPHLFPPRNRIISGLSMGVLVSEASLKSGSLISASYAIQQNREVFALPGRLIDPQSEGCHQLLRQGATLVRHVDDILAECSDLSLPSAPITKSVNITKRVKSSAAEKNTKNPLSNNRNQTAESMPVLVSNQVHALPESTSDNAKAVIAIMEQEAQPMDFDALIRQSKMDAGLMMQVLMELELYGCVENREGLYCRC</sequence>
<dbReference type="SUPFAM" id="SSF102405">
    <property type="entry name" value="MCP/YpsA-like"/>
    <property type="match status" value="1"/>
</dbReference>
<dbReference type="InterPro" id="IPR036388">
    <property type="entry name" value="WH-like_DNA-bd_sf"/>
</dbReference>
<dbReference type="InterPro" id="IPR057666">
    <property type="entry name" value="DrpA_SLOG"/>
</dbReference>
<organism evidence="5">
    <name type="scientific">Marinomonas sp. (strain MWYL1)</name>
    <dbReference type="NCBI Taxonomy" id="400668"/>
    <lineage>
        <taxon>Bacteria</taxon>
        <taxon>Pseudomonadati</taxon>
        <taxon>Pseudomonadota</taxon>
        <taxon>Gammaproteobacteria</taxon>
        <taxon>Oceanospirillales</taxon>
        <taxon>Oceanospirillaceae</taxon>
        <taxon>Marinomonas</taxon>
    </lineage>
</organism>
<dbReference type="EMBL" id="CP000749">
    <property type="protein sequence ID" value="ABR68961.1"/>
    <property type="molecule type" value="Genomic_DNA"/>
</dbReference>
<dbReference type="PANTHER" id="PTHR43022">
    <property type="entry name" value="PROTEIN SMF"/>
    <property type="match status" value="1"/>
</dbReference>
<dbReference type="STRING" id="400668.Mmwyl1_0018"/>
<evidence type="ECO:0000259" key="4">
    <source>
        <dbReference type="Pfam" id="PF17782"/>
    </source>
</evidence>
<proteinExistence type="inferred from homology"/>
<accession>A6VR82</accession>
<dbReference type="InterPro" id="IPR003488">
    <property type="entry name" value="DprA"/>
</dbReference>
<dbReference type="Pfam" id="PF02481">
    <property type="entry name" value="DNA_processg_A"/>
    <property type="match status" value="1"/>
</dbReference>
<comment type="similarity">
    <text evidence="1">Belongs to the DprA/Smf family.</text>
</comment>
<dbReference type="HOGENOM" id="CLU_029601_0_3_6"/>
<dbReference type="KEGG" id="mmw:Mmwyl1_0018"/>
<dbReference type="OrthoDB" id="9785707at2"/>
<protein>
    <submittedName>
        <fullName evidence="5">DNA protecting protein DprA</fullName>
    </submittedName>
</protein>
<dbReference type="AlphaFoldDB" id="A6VR82"/>